<reference evidence="1 2" key="1">
    <citation type="submission" date="2024-04" db="EMBL/GenBank/DDBJ databases">
        <title>genome sequences of Mucor flavus KT1a and Helicostylum pulchrum KT1b strains isolation_sourced from the surface of a dry-aged beef.</title>
        <authorList>
            <person name="Toyotome T."/>
            <person name="Hosono M."/>
            <person name="Torimaru M."/>
            <person name="Fukuda K."/>
            <person name="Mikami N."/>
        </authorList>
    </citation>
    <scope>NUCLEOTIDE SEQUENCE [LARGE SCALE GENOMIC DNA]</scope>
    <source>
        <strain evidence="1 2">KT1b</strain>
    </source>
</reference>
<keyword evidence="2" id="KW-1185">Reference proteome</keyword>
<protein>
    <submittedName>
        <fullName evidence="1">Uncharacterized protein</fullName>
    </submittedName>
</protein>
<evidence type="ECO:0000313" key="2">
    <source>
        <dbReference type="Proteomes" id="UP001476247"/>
    </source>
</evidence>
<sequence>MPIVGYSESGDQVFYTVIEKQGDQEIVEQIPAKQLLGTRPTLVELYEYKNDVTIETRIERRIEKVTTFPKRMQMMIIDYFEVGHIDVGMQLIENIFGLGKKPPFPLLLGLVNTILQPKAKFDRKELQRAHWLHCKRAHAILMDVLSLYGPEIYYPIWNQFKYFKLISSALAKLEDDDNYSELDTRELNNYSDFWDFTNGLLNHGTKNLESKCRRLVLDFFVNILQIDLKAKLDDGSSVKQSIFYKTVKLVNVKVYLNILFKKFPSRDENLFHLSGHLLNMLITLSYFEKTDIINQVYSKFKGMNAESCQQLMQVITYPTFLIEICDKALADTDVSLVERQNLHFRSTLHKPLHLEKVLFYVLKTLPISKTVADIYRHVTIVSKYCMCVFSTASISQKRESAEANSAFDQEQLLLLVTCQNEALDDWEISLEKTMGICPVYDLEIIEKIRWAIKLTRLTITEYL</sequence>
<proteinExistence type="predicted"/>
<comment type="caution">
    <text evidence="1">The sequence shown here is derived from an EMBL/GenBank/DDBJ whole genome shotgun (WGS) entry which is preliminary data.</text>
</comment>
<evidence type="ECO:0000313" key="1">
    <source>
        <dbReference type="EMBL" id="GAA5799302.1"/>
    </source>
</evidence>
<dbReference type="EMBL" id="BAABUJ010000012">
    <property type="protein sequence ID" value="GAA5799302.1"/>
    <property type="molecule type" value="Genomic_DNA"/>
</dbReference>
<name>A0ABP9XX00_9FUNG</name>
<accession>A0ABP9XX00</accession>
<gene>
    <name evidence="1" type="ORF">HPULCUR_004713</name>
</gene>
<dbReference type="Proteomes" id="UP001476247">
    <property type="component" value="Unassembled WGS sequence"/>
</dbReference>
<organism evidence="1 2">
    <name type="scientific">Helicostylum pulchrum</name>
    <dbReference type="NCBI Taxonomy" id="562976"/>
    <lineage>
        <taxon>Eukaryota</taxon>
        <taxon>Fungi</taxon>
        <taxon>Fungi incertae sedis</taxon>
        <taxon>Mucoromycota</taxon>
        <taxon>Mucoromycotina</taxon>
        <taxon>Mucoromycetes</taxon>
        <taxon>Mucorales</taxon>
        <taxon>Mucorineae</taxon>
        <taxon>Mucoraceae</taxon>
        <taxon>Helicostylum</taxon>
    </lineage>
</organism>